<protein>
    <submittedName>
        <fullName evidence="10">MMPL family transporter</fullName>
    </submittedName>
</protein>
<feature type="domain" description="SSD" evidence="9">
    <location>
        <begin position="620"/>
        <end position="748"/>
    </location>
</feature>
<dbReference type="PROSITE" id="PS50156">
    <property type="entry name" value="SSD"/>
    <property type="match status" value="1"/>
</dbReference>
<feature type="region of interest" description="Disordered" evidence="7">
    <location>
        <begin position="362"/>
        <end position="389"/>
    </location>
</feature>
<dbReference type="PANTHER" id="PTHR33406:SF6">
    <property type="entry name" value="MEMBRANE PROTEIN YDGH-RELATED"/>
    <property type="match status" value="1"/>
</dbReference>
<evidence type="ECO:0000256" key="8">
    <source>
        <dbReference type="SAM" id="Phobius"/>
    </source>
</evidence>
<accession>A0ABW3HTG2</accession>
<feature type="transmembrane region" description="Helical" evidence="8">
    <location>
        <begin position="321"/>
        <end position="347"/>
    </location>
</feature>
<evidence type="ECO:0000313" key="10">
    <source>
        <dbReference type="EMBL" id="MFD0960827.1"/>
    </source>
</evidence>
<feature type="transmembrane region" description="Helical" evidence="8">
    <location>
        <begin position="293"/>
        <end position="315"/>
    </location>
</feature>
<name>A0ABW3HTG2_9BACL</name>
<feature type="transmembrane region" description="Helical" evidence="8">
    <location>
        <begin position="615"/>
        <end position="642"/>
    </location>
</feature>
<dbReference type="InterPro" id="IPR050545">
    <property type="entry name" value="Mycobact_MmpL"/>
</dbReference>
<dbReference type="PANTHER" id="PTHR33406">
    <property type="entry name" value="MEMBRANE PROTEIN MJ1562-RELATED"/>
    <property type="match status" value="1"/>
</dbReference>
<dbReference type="RefSeq" id="WP_377565651.1">
    <property type="nucleotide sequence ID" value="NZ_JBHTJZ010000024.1"/>
</dbReference>
<feature type="transmembrane region" description="Helical" evidence="8">
    <location>
        <begin position="20"/>
        <end position="39"/>
    </location>
</feature>
<evidence type="ECO:0000256" key="1">
    <source>
        <dbReference type="ARBA" id="ARBA00004651"/>
    </source>
</evidence>
<evidence type="ECO:0000256" key="7">
    <source>
        <dbReference type="SAM" id="MobiDB-lite"/>
    </source>
</evidence>
<feature type="transmembrane region" description="Helical" evidence="8">
    <location>
        <begin position="654"/>
        <end position="675"/>
    </location>
</feature>
<evidence type="ECO:0000256" key="3">
    <source>
        <dbReference type="ARBA" id="ARBA00022475"/>
    </source>
</evidence>
<evidence type="ECO:0000256" key="6">
    <source>
        <dbReference type="ARBA" id="ARBA00023136"/>
    </source>
</evidence>
<dbReference type="Gene3D" id="1.20.1640.10">
    <property type="entry name" value="Multidrug efflux transporter AcrB transmembrane domain"/>
    <property type="match status" value="2"/>
</dbReference>
<feature type="transmembrane region" description="Helical" evidence="8">
    <location>
        <begin position="410"/>
        <end position="434"/>
    </location>
</feature>
<comment type="subcellular location">
    <subcellularLocation>
        <location evidence="1">Cell membrane</location>
        <topology evidence="1">Multi-pass membrane protein</topology>
    </subcellularLocation>
</comment>
<proteinExistence type="inferred from homology"/>
<feature type="transmembrane region" description="Helical" evidence="8">
    <location>
        <begin position="687"/>
        <end position="714"/>
    </location>
</feature>
<dbReference type="EMBL" id="JBHTJZ010000024">
    <property type="protein sequence ID" value="MFD0960827.1"/>
    <property type="molecule type" value="Genomic_DNA"/>
</dbReference>
<dbReference type="SUPFAM" id="SSF82866">
    <property type="entry name" value="Multidrug efflux transporter AcrB transmembrane domain"/>
    <property type="match status" value="2"/>
</dbReference>
<keyword evidence="5 8" id="KW-1133">Transmembrane helix</keyword>
<feature type="transmembrane region" description="Helical" evidence="8">
    <location>
        <begin position="192"/>
        <end position="209"/>
    </location>
</feature>
<keyword evidence="11" id="KW-1185">Reference proteome</keyword>
<feature type="transmembrane region" description="Helical" evidence="8">
    <location>
        <begin position="720"/>
        <end position="750"/>
    </location>
</feature>
<comment type="caution">
    <text evidence="10">The sequence shown here is derived from an EMBL/GenBank/DDBJ whole genome shotgun (WGS) entry which is preliminary data.</text>
</comment>
<dbReference type="Proteomes" id="UP001596989">
    <property type="component" value="Unassembled WGS sequence"/>
</dbReference>
<keyword evidence="6 8" id="KW-0472">Membrane</keyword>
<sequence length="772" mass="84227">MHTLLRSYARFVSSKRGSIAVLVIWLAAIVILSGIAPGAKQHAISSSEGSIHANTPSAEAKALADKHFPSDQGLTALLVFHSDQPITADERQAISTMSEWLSSEERPAAIAGALPFHMLPVETQDKLFSDDGSTLLLQAAFQKEAESGVIYDTLEDIREHGESIGLGAMLLEITGPAGIASDTIKLFTDADLVLLFSTVGLILILLIAIYRSPLLALIPLLIAGIVYQAVDRLLGLAAQNGWITVDKQALSIMMILLFAVLTDYCLFVVSRYREELRKTTSKHDAMQAAMMRVGEPILFSGGTVLIAVTVLFTAVFQPYYYFAPVFSIAMTVILLGGLTLIPAVFTLTGRAAFWPFKPKQELGSGEDGEVPGADTATLGRSRVTTKSAAARPRKQPLWARIAKLVVKRPGYTAGAITAVMLLAAVNVPGISFSFNLMKSFPEDLSSRQGFELLEQNFPKGRLAPVTIILESDLPIDLSEEWLPKLNALTKSLEATEGVSELTPNVEQASAGILEGQLPRDFMAVDGQAVRLQLTLADNPYEHSALQVIDGLRDNSKQLLEEAGLDADQYRLHYAGPTAQQLDVRSMNERDTMLVFSIVILLITIMLIFQSRSILIALTMMATMLLSYAAAFGLSWLIVSLGFGYESISYRLPMYTFVFLIALGVDYNIMLVSRIMEEAKRRSWKEAVFHGLSATGGVISSAGVILAATFCVLMTQPLQELFLFGFMMGIGIIMDTFIIRGMLLPSLLLLLERWIKRSAPHASARHISSESYQ</sequence>
<evidence type="ECO:0000256" key="2">
    <source>
        <dbReference type="ARBA" id="ARBA00010157"/>
    </source>
</evidence>
<reference evidence="11" key="1">
    <citation type="journal article" date="2019" name="Int. J. Syst. Evol. Microbiol.">
        <title>The Global Catalogue of Microorganisms (GCM) 10K type strain sequencing project: providing services to taxonomists for standard genome sequencing and annotation.</title>
        <authorList>
            <consortium name="The Broad Institute Genomics Platform"/>
            <consortium name="The Broad Institute Genome Sequencing Center for Infectious Disease"/>
            <person name="Wu L."/>
            <person name="Ma J."/>
        </authorList>
    </citation>
    <scope>NUCLEOTIDE SEQUENCE [LARGE SCALE GENOMIC DNA]</scope>
    <source>
        <strain evidence="11">CCUG 59129</strain>
    </source>
</reference>
<feature type="transmembrane region" description="Helical" evidence="8">
    <location>
        <begin position="591"/>
        <end position="608"/>
    </location>
</feature>
<dbReference type="Pfam" id="PF03176">
    <property type="entry name" value="MMPL"/>
    <property type="match status" value="2"/>
</dbReference>
<evidence type="ECO:0000259" key="9">
    <source>
        <dbReference type="PROSITE" id="PS50156"/>
    </source>
</evidence>
<keyword evidence="4 8" id="KW-0812">Transmembrane</keyword>
<organism evidence="10 11">
    <name type="scientific">Paenibacillus chungangensis</name>
    <dbReference type="NCBI Taxonomy" id="696535"/>
    <lineage>
        <taxon>Bacteria</taxon>
        <taxon>Bacillati</taxon>
        <taxon>Bacillota</taxon>
        <taxon>Bacilli</taxon>
        <taxon>Bacillales</taxon>
        <taxon>Paenibacillaceae</taxon>
        <taxon>Paenibacillus</taxon>
    </lineage>
</organism>
<evidence type="ECO:0000256" key="5">
    <source>
        <dbReference type="ARBA" id="ARBA00022989"/>
    </source>
</evidence>
<dbReference type="InterPro" id="IPR000731">
    <property type="entry name" value="SSD"/>
</dbReference>
<feature type="transmembrane region" description="Helical" evidence="8">
    <location>
        <begin position="250"/>
        <end position="272"/>
    </location>
</feature>
<keyword evidence="3" id="KW-1003">Cell membrane</keyword>
<evidence type="ECO:0000313" key="11">
    <source>
        <dbReference type="Proteomes" id="UP001596989"/>
    </source>
</evidence>
<feature type="transmembrane region" description="Helical" evidence="8">
    <location>
        <begin position="214"/>
        <end position="230"/>
    </location>
</feature>
<gene>
    <name evidence="10" type="ORF">ACFQ2I_15660</name>
</gene>
<evidence type="ECO:0000256" key="4">
    <source>
        <dbReference type="ARBA" id="ARBA00022692"/>
    </source>
</evidence>
<dbReference type="InterPro" id="IPR004869">
    <property type="entry name" value="MMPL_dom"/>
</dbReference>
<comment type="similarity">
    <text evidence="2">Belongs to the resistance-nodulation-cell division (RND) (TC 2.A.6) family. MmpL subfamily.</text>
</comment>